<dbReference type="PANTHER" id="PTHR31328">
    <property type="entry name" value="BIOGENESIS OF LYSOSOME-RELATED ORGANELLES COMPLEX 1 SUBUNIT 6"/>
    <property type="match status" value="1"/>
</dbReference>
<dbReference type="GO" id="GO:0030133">
    <property type="term" value="C:transport vesicle"/>
    <property type="evidence" value="ECO:0007669"/>
    <property type="project" value="TreeGrafter"/>
</dbReference>
<organism evidence="2 3">
    <name type="scientific">Ridgeia piscesae</name>
    <name type="common">Tubeworm</name>
    <dbReference type="NCBI Taxonomy" id="27915"/>
    <lineage>
        <taxon>Eukaryota</taxon>
        <taxon>Metazoa</taxon>
        <taxon>Spiralia</taxon>
        <taxon>Lophotrochozoa</taxon>
        <taxon>Annelida</taxon>
        <taxon>Polychaeta</taxon>
        <taxon>Sedentaria</taxon>
        <taxon>Canalipalpata</taxon>
        <taxon>Sabellida</taxon>
        <taxon>Siboglinidae</taxon>
        <taxon>Ridgeia</taxon>
    </lineage>
</organism>
<feature type="compositionally biased region" description="Polar residues" evidence="1">
    <location>
        <begin position="190"/>
        <end position="204"/>
    </location>
</feature>
<reference evidence="2" key="1">
    <citation type="journal article" date="2023" name="Mol. Biol. Evol.">
        <title>Third-Generation Sequencing Reveals the Adaptive Role of the Epigenome in Three Deep-Sea Polychaetes.</title>
        <authorList>
            <person name="Perez M."/>
            <person name="Aroh O."/>
            <person name="Sun Y."/>
            <person name="Lan Y."/>
            <person name="Juniper S.K."/>
            <person name="Young C.R."/>
            <person name="Angers B."/>
            <person name="Qian P.Y."/>
        </authorList>
    </citation>
    <scope>NUCLEOTIDE SEQUENCE</scope>
    <source>
        <strain evidence="2">R07B-5</strain>
    </source>
</reference>
<dbReference type="AlphaFoldDB" id="A0AAD9NRE1"/>
<proteinExistence type="predicted"/>
<dbReference type="EMBL" id="JAODUO010000481">
    <property type="protein sequence ID" value="KAK2179605.1"/>
    <property type="molecule type" value="Genomic_DNA"/>
</dbReference>
<sequence length="204" mass="22269">MTESGIDAASCDIDTHQDLAAVGERDIQLNAASSESCAAVIPCGVEATPSLCCHTDAGGDAACAGDRTDVSEEVVDQLTRGLLAKIVPSLDEAKTTLSGITENQRILIETVQQENAKFGECQALTDVMDTMEEARLYHGKLVNIKKTMLMLHERTADLKKRAVRLQQQKQKEALQREQARDRESELERQLTAQPASRQGHQTGH</sequence>
<dbReference type="Proteomes" id="UP001209878">
    <property type="component" value="Unassembled WGS sequence"/>
</dbReference>
<dbReference type="Pfam" id="PF14712">
    <property type="entry name" value="Snapin_Pallidin"/>
    <property type="match status" value="1"/>
</dbReference>
<feature type="region of interest" description="Disordered" evidence="1">
    <location>
        <begin position="167"/>
        <end position="204"/>
    </location>
</feature>
<evidence type="ECO:0000313" key="2">
    <source>
        <dbReference type="EMBL" id="KAK2179605.1"/>
    </source>
</evidence>
<dbReference type="InterPro" id="IPR028119">
    <property type="entry name" value="Snapin/Pallidin/Snn1"/>
</dbReference>
<protein>
    <recommendedName>
        <fullName evidence="4">Biogenesis of lysosome-related organelles complex 1 subunit 6</fullName>
    </recommendedName>
</protein>
<comment type="caution">
    <text evidence="2">The sequence shown here is derived from an EMBL/GenBank/DDBJ whole genome shotgun (WGS) entry which is preliminary data.</text>
</comment>
<evidence type="ECO:0000256" key="1">
    <source>
        <dbReference type="SAM" id="MobiDB-lite"/>
    </source>
</evidence>
<dbReference type="PANTHER" id="PTHR31328:SF2">
    <property type="entry name" value="BIOGENESIS OF LYSOSOME-RELATED ORGANELLES COMPLEX 1 SUBUNIT 6"/>
    <property type="match status" value="1"/>
</dbReference>
<evidence type="ECO:0000313" key="3">
    <source>
        <dbReference type="Proteomes" id="UP001209878"/>
    </source>
</evidence>
<name>A0AAD9NRE1_RIDPI</name>
<dbReference type="GO" id="GO:0031083">
    <property type="term" value="C:BLOC-1 complex"/>
    <property type="evidence" value="ECO:0007669"/>
    <property type="project" value="TreeGrafter"/>
</dbReference>
<feature type="compositionally biased region" description="Basic and acidic residues" evidence="1">
    <location>
        <begin position="169"/>
        <end position="188"/>
    </location>
</feature>
<accession>A0AAD9NRE1</accession>
<keyword evidence="3" id="KW-1185">Reference proteome</keyword>
<evidence type="ECO:0008006" key="4">
    <source>
        <dbReference type="Google" id="ProtNLM"/>
    </source>
</evidence>
<gene>
    <name evidence="2" type="ORF">NP493_480g02012</name>
</gene>